<evidence type="ECO:0000256" key="1">
    <source>
        <dbReference type="ARBA" id="ARBA00005952"/>
    </source>
</evidence>
<keyword evidence="2" id="KW-0889">Transcription antitermination</keyword>
<comment type="similarity">
    <text evidence="1">Belongs to the NusB family.</text>
</comment>
<keyword evidence="4" id="KW-0805">Transcription regulation</keyword>
<evidence type="ECO:0000256" key="2">
    <source>
        <dbReference type="ARBA" id="ARBA00022814"/>
    </source>
</evidence>
<dbReference type="InterPro" id="IPR035926">
    <property type="entry name" value="NusB-like_sf"/>
</dbReference>
<dbReference type="PANTHER" id="PTHR11078:SF3">
    <property type="entry name" value="ANTITERMINATION NUSB DOMAIN-CONTAINING PROTEIN"/>
    <property type="match status" value="1"/>
</dbReference>
<dbReference type="GO" id="GO:0006353">
    <property type="term" value="P:DNA-templated transcription termination"/>
    <property type="evidence" value="ECO:0007669"/>
    <property type="project" value="InterPro"/>
</dbReference>
<dbReference type="Pfam" id="PF01029">
    <property type="entry name" value="NusB"/>
    <property type="match status" value="1"/>
</dbReference>
<accession>A0A9X2F484</accession>
<sequence length="312" mass="36401">MLNRRHLRIKALQTLYAFYQAETKDIQGFEKSLLQSVAKVNEAYLTVLNLTIEVAKYSITDAQERASKYIPSEEDLNASTRIAENKLIKLVENFPPFVDEIKKQKIDFSNDQEVVRTLFKDFSATPEYSAYCVEEEHTLSIEREILIFFVKKVLPQSVLFEQMMEDRFINWPIDKDSVISMMIKTLKEFGETKQKLAPISANWLDDRDFMIDLFKLTIRNNGEYQDYISSKTQNWDPERIAYMDTILMKMAICELINFNEIPVKVTINEYIDLSKEFSTPKSKVFINGILDKILIDLKAENKVRKVGRGLVE</sequence>
<organism evidence="7 8">
    <name type="scientific">Solitalea agri</name>
    <dbReference type="NCBI Taxonomy" id="2953739"/>
    <lineage>
        <taxon>Bacteria</taxon>
        <taxon>Pseudomonadati</taxon>
        <taxon>Bacteroidota</taxon>
        <taxon>Sphingobacteriia</taxon>
        <taxon>Sphingobacteriales</taxon>
        <taxon>Sphingobacteriaceae</taxon>
        <taxon>Solitalea</taxon>
    </lineage>
</organism>
<dbReference type="SUPFAM" id="SSF48013">
    <property type="entry name" value="NusB-like"/>
    <property type="match status" value="1"/>
</dbReference>
<evidence type="ECO:0000256" key="4">
    <source>
        <dbReference type="ARBA" id="ARBA00023015"/>
    </source>
</evidence>
<feature type="domain" description="NusB/RsmB/TIM44" evidence="6">
    <location>
        <begin position="205"/>
        <end position="293"/>
    </location>
</feature>
<dbReference type="NCBIfam" id="TIGR01951">
    <property type="entry name" value="nusB"/>
    <property type="match status" value="1"/>
</dbReference>
<dbReference type="GO" id="GO:0031564">
    <property type="term" value="P:transcription antitermination"/>
    <property type="evidence" value="ECO:0007669"/>
    <property type="project" value="UniProtKB-KW"/>
</dbReference>
<keyword evidence="5" id="KW-0804">Transcription</keyword>
<gene>
    <name evidence="7" type="primary">nusB</name>
    <name evidence="7" type="ORF">NF867_01225</name>
</gene>
<evidence type="ECO:0000256" key="5">
    <source>
        <dbReference type="ARBA" id="ARBA00023163"/>
    </source>
</evidence>
<dbReference type="InterPro" id="IPR011605">
    <property type="entry name" value="NusB_fam"/>
</dbReference>
<dbReference type="PANTHER" id="PTHR11078">
    <property type="entry name" value="N UTILIZATION SUBSTANCE PROTEIN B-RELATED"/>
    <property type="match status" value="1"/>
</dbReference>
<evidence type="ECO:0000313" key="8">
    <source>
        <dbReference type="Proteomes" id="UP001155182"/>
    </source>
</evidence>
<proteinExistence type="inferred from homology"/>
<dbReference type="Gene3D" id="1.10.940.10">
    <property type="entry name" value="NusB-like"/>
    <property type="match status" value="1"/>
</dbReference>
<reference evidence="7" key="1">
    <citation type="submission" date="2022-06" db="EMBL/GenBank/DDBJ databases">
        <title>Solitalea sp. MAHUQ-68 isolated from rhizospheric soil.</title>
        <authorList>
            <person name="Huq M.A."/>
        </authorList>
    </citation>
    <scope>NUCLEOTIDE SEQUENCE</scope>
    <source>
        <strain evidence="7">MAHUQ-68</strain>
    </source>
</reference>
<keyword evidence="3" id="KW-0694">RNA-binding</keyword>
<dbReference type="EMBL" id="JAMWYS010000003">
    <property type="protein sequence ID" value="MCO4291483.1"/>
    <property type="molecule type" value="Genomic_DNA"/>
</dbReference>
<dbReference type="GO" id="GO:0003723">
    <property type="term" value="F:RNA binding"/>
    <property type="evidence" value="ECO:0007669"/>
    <property type="project" value="UniProtKB-KW"/>
</dbReference>
<dbReference type="AlphaFoldDB" id="A0A9X2F484"/>
<evidence type="ECO:0000259" key="6">
    <source>
        <dbReference type="Pfam" id="PF01029"/>
    </source>
</evidence>
<dbReference type="GO" id="GO:0005829">
    <property type="term" value="C:cytosol"/>
    <property type="evidence" value="ECO:0007669"/>
    <property type="project" value="TreeGrafter"/>
</dbReference>
<comment type="caution">
    <text evidence="7">The sequence shown here is derived from an EMBL/GenBank/DDBJ whole genome shotgun (WGS) entry which is preliminary data.</text>
</comment>
<protein>
    <submittedName>
        <fullName evidence="7">Transcription antitermination factor NusB</fullName>
    </submittedName>
</protein>
<dbReference type="InterPro" id="IPR006027">
    <property type="entry name" value="NusB_RsmB_TIM44"/>
</dbReference>
<evidence type="ECO:0000256" key="3">
    <source>
        <dbReference type="ARBA" id="ARBA00022884"/>
    </source>
</evidence>
<evidence type="ECO:0000313" key="7">
    <source>
        <dbReference type="EMBL" id="MCO4291483.1"/>
    </source>
</evidence>
<keyword evidence="8" id="KW-1185">Reference proteome</keyword>
<dbReference type="Proteomes" id="UP001155182">
    <property type="component" value="Unassembled WGS sequence"/>
</dbReference>
<name>A0A9X2F484_9SPHI</name>
<dbReference type="RefSeq" id="WP_252585715.1">
    <property type="nucleotide sequence ID" value="NZ_JAMWYS010000003.1"/>
</dbReference>